<organism evidence="2 3">
    <name type="scientific">Ilyodon furcidens</name>
    <name type="common">goldbreast splitfin</name>
    <dbReference type="NCBI Taxonomy" id="33524"/>
    <lineage>
        <taxon>Eukaryota</taxon>
        <taxon>Metazoa</taxon>
        <taxon>Chordata</taxon>
        <taxon>Craniata</taxon>
        <taxon>Vertebrata</taxon>
        <taxon>Euteleostomi</taxon>
        <taxon>Actinopterygii</taxon>
        <taxon>Neopterygii</taxon>
        <taxon>Teleostei</taxon>
        <taxon>Neoteleostei</taxon>
        <taxon>Acanthomorphata</taxon>
        <taxon>Ovalentaria</taxon>
        <taxon>Atherinomorphae</taxon>
        <taxon>Cyprinodontiformes</taxon>
        <taxon>Goodeidae</taxon>
        <taxon>Ilyodon</taxon>
    </lineage>
</organism>
<proteinExistence type="predicted"/>
<feature type="transmembrane region" description="Helical" evidence="1">
    <location>
        <begin position="52"/>
        <end position="76"/>
    </location>
</feature>
<accession>A0ABV0TKG0</accession>
<evidence type="ECO:0000256" key="1">
    <source>
        <dbReference type="SAM" id="Phobius"/>
    </source>
</evidence>
<protein>
    <submittedName>
        <fullName evidence="2">Uncharacterized protein</fullName>
    </submittedName>
</protein>
<keyword evidence="1" id="KW-0812">Transmembrane</keyword>
<feature type="transmembrane region" description="Helical" evidence="1">
    <location>
        <begin position="96"/>
        <end position="117"/>
    </location>
</feature>
<keyword evidence="1" id="KW-1133">Transmembrane helix</keyword>
<sequence>MLLFLNLALSVTYTPPHTVYSFIAKSNETPSHTISPSLSLSLSHAHIHTPSFLLLVRLAHIFHLILPFLCLFLTSLYSQSSIGAIPANYPQYYSHYFPVIIFPSLPLICSIPSFPLLKQTHQLPDSFQLV</sequence>
<dbReference type="Proteomes" id="UP001482620">
    <property type="component" value="Unassembled WGS sequence"/>
</dbReference>
<name>A0ABV0TKG0_9TELE</name>
<keyword evidence="1" id="KW-0472">Membrane</keyword>
<gene>
    <name evidence="2" type="ORF">ILYODFUR_015672</name>
</gene>
<evidence type="ECO:0000313" key="3">
    <source>
        <dbReference type="Proteomes" id="UP001482620"/>
    </source>
</evidence>
<keyword evidence="3" id="KW-1185">Reference proteome</keyword>
<comment type="caution">
    <text evidence="2">The sequence shown here is derived from an EMBL/GenBank/DDBJ whole genome shotgun (WGS) entry which is preliminary data.</text>
</comment>
<reference evidence="2 3" key="1">
    <citation type="submission" date="2021-06" db="EMBL/GenBank/DDBJ databases">
        <authorList>
            <person name="Palmer J.M."/>
        </authorList>
    </citation>
    <scope>NUCLEOTIDE SEQUENCE [LARGE SCALE GENOMIC DNA]</scope>
    <source>
        <strain evidence="3">if_2019</strain>
        <tissue evidence="2">Muscle</tissue>
    </source>
</reference>
<dbReference type="EMBL" id="JAHRIQ010036141">
    <property type="protein sequence ID" value="MEQ2232850.1"/>
    <property type="molecule type" value="Genomic_DNA"/>
</dbReference>
<evidence type="ECO:0000313" key="2">
    <source>
        <dbReference type="EMBL" id="MEQ2232850.1"/>
    </source>
</evidence>